<keyword evidence="2" id="KW-1185">Reference proteome</keyword>
<proteinExistence type="predicted"/>
<sequence length="56" mass="6424">MKTVLAIGKGNRQDITFKKAIISPEMLNAHRGNGERKERTFKSELLQKYTTTEGRM</sequence>
<dbReference type="AlphaFoldDB" id="A0A926NE73"/>
<gene>
    <name evidence="1" type="ORF">IC620_15625</name>
</gene>
<accession>A0A926NE73</accession>
<comment type="caution">
    <text evidence="1">The sequence shown here is derived from an EMBL/GenBank/DDBJ whole genome shotgun (WGS) entry which is preliminary data.</text>
</comment>
<protein>
    <submittedName>
        <fullName evidence="1">Uncharacterized protein</fullName>
    </submittedName>
</protein>
<evidence type="ECO:0000313" key="1">
    <source>
        <dbReference type="EMBL" id="MBD1373775.1"/>
    </source>
</evidence>
<dbReference type="RefSeq" id="WP_191142770.1">
    <property type="nucleotide sequence ID" value="NZ_JACXAH010000037.1"/>
</dbReference>
<evidence type="ECO:0000313" key="2">
    <source>
        <dbReference type="Proteomes" id="UP000661691"/>
    </source>
</evidence>
<dbReference type="Proteomes" id="UP000661691">
    <property type="component" value="Unassembled WGS sequence"/>
</dbReference>
<dbReference type="EMBL" id="JACXAH010000037">
    <property type="protein sequence ID" value="MBD1373775.1"/>
    <property type="molecule type" value="Genomic_DNA"/>
</dbReference>
<organism evidence="1 2">
    <name type="scientific">Polycladospora coralii</name>
    <dbReference type="NCBI Taxonomy" id="2771432"/>
    <lineage>
        <taxon>Bacteria</taxon>
        <taxon>Bacillati</taxon>
        <taxon>Bacillota</taxon>
        <taxon>Bacilli</taxon>
        <taxon>Bacillales</taxon>
        <taxon>Thermoactinomycetaceae</taxon>
        <taxon>Polycladospora</taxon>
    </lineage>
</organism>
<reference evidence="1" key="1">
    <citation type="submission" date="2020-09" db="EMBL/GenBank/DDBJ databases">
        <title>A novel bacterium of genus Hazenella, isolated from South China Sea.</title>
        <authorList>
            <person name="Huang H."/>
            <person name="Mo K."/>
            <person name="Hu Y."/>
        </authorList>
    </citation>
    <scope>NUCLEOTIDE SEQUENCE</scope>
    <source>
        <strain evidence="1">IB182357</strain>
    </source>
</reference>
<name>A0A926NE73_9BACL</name>